<dbReference type="EMBL" id="VWSH01000001">
    <property type="protein sequence ID" value="KAA5536781.1"/>
    <property type="molecule type" value="Genomic_DNA"/>
</dbReference>
<sequence length="395" mass="44461">MLNNVALDVVIGLVFIFLLYSLFATVVSEIIATALGLRARNLMESVGQMLEDEKDRSKLEKVIDSLRLMKKPDGDFVKKFYQLPEIKKLKNTGFSSLPSVMRSGSFSRAIYQKLFGAGFIDKDSIEAKIMEGGDILSPETKIYVLNLWKDSYGDIEKFKASLEHWFDRTMEQCTEWYKRKIQVVLLILGFVMAWCFNADTIGIIHKLSTDKKAREEMVTMATAYIQNNKNIPITPTNGCDSCDSVSVKSFNQKLDSLLKIKSQLDKDIAKANSLLGSGSWLPDSVMVLKDSATGKRLYIPELDATAALKISKLSNATVNKYYVFSSCDKWHYLFSMFCVHFMGFLITAIAISLGAPFWFDMLNKLIQLRTSVKPDNSNDDNANANNNVSSPKREA</sequence>
<accession>A0A5M6CNJ3</accession>
<protein>
    <submittedName>
        <fullName evidence="3">Uncharacterized protein</fullName>
    </submittedName>
</protein>
<evidence type="ECO:0000256" key="2">
    <source>
        <dbReference type="SAM" id="Phobius"/>
    </source>
</evidence>
<name>A0A5M6CNJ3_9BACT</name>
<dbReference type="Proteomes" id="UP000323632">
    <property type="component" value="Unassembled WGS sequence"/>
</dbReference>
<dbReference type="AlphaFoldDB" id="A0A5M6CNJ3"/>
<keyword evidence="2" id="KW-0472">Membrane</keyword>
<evidence type="ECO:0000313" key="4">
    <source>
        <dbReference type="Proteomes" id="UP000323632"/>
    </source>
</evidence>
<dbReference type="RefSeq" id="WP_150031358.1">
    <property type="nucleotide sequence ID" value="NZ_VWSH01000001.1"/>
</dbReference>
<gene>
    <name evidence="3" type="ORF">F0919_03675</name>
</gene>
<feature type="transmembrane region" description="Helical" evidence="2">
    <location>
        <begin position="12"/>
        <end position="37"/>
    </location>
</feature>
<evidence type="ECO:0000256" key="1">
    <source>
        <dbReference type="SAM" id="MobiDB-lite"/>
    </source>
</evidence>
<feature type="transmembrane region" description="Helical" evidence="2">
    <location>
        <begin position="183"/>
        <end position="204"/>
    </location>
</feature>
<keyword evidence="2" id="KW-0812">Transmembrane</keyword>
<reference evidence="3 4" key="1">
    <citation type="submission" date="2019-09" db="EMBL/GenBank/DDBJ databases">
        <title>Genome sequence and assembly of Taibaiella sp.</title>
        <authorList>
            <person name="Chhetri G."/>
        </authorList>
    </citation>
    <scope>NUCLEOTIDE SEQUENCE [LARGE SCALE GENOMIC DNA]</scope>
    <source>
        <strain evidence="3 4">KVB11</strain>
    </source>
</reference>
<feature type="transmembrane region" description="Helical" evidence="2">
    <location>
        <begin position="332"/>
        <end position="359"/>
    </location>
</feature>
<evidence type="ECO:0000313" key="3">
    <source>
        <dbReference type="EMBL" id="KAA5536781.1"/>
    </source>
</evidence>
<feature type="compositionally biased region" description="Low complexity" evidence="1">
    <location>
        <begin position="379"/>
        <end position="395"/>
    </location>
</feature>
<keyword evidence="4" id="KW-1185">Reference proteome</keyword>
<proteinExistence type="predicted"/>
<comment type="caution">
    <text evidence="3">The sequence shown here is derived from an EMBL/GenBank/DDBJ whole genome shotgun (WGS) entry which is preliminary data.</text>
</comment>
<feature type="region of interest" description="Disordered" evidence="1">
    <location>
        <begin position="376"/>
        <end position="395"/>
    </location>
</feature>
<organism evidence="3 4">
    <name type="scientific">Taibaiella lutea</name>
    <dbReference type="NCBI Taxonomy" id="2608001"/>
    <lineage>
        <taxon>Bacteria</taxon>
        <taxon>Pseudomonadati</taxon>
        <taxon>Bacteroidota</taxon>
        <taxon>Chitinophagia</taxon>
        <taxon>Chitinophagales</taxon>
        <taxon>Chitinophagaceae</taxon>
        <taxon>Taibaiella</taxon>
    </lineage>
</organism>
<keyword evidence="2" id="KW-1133">Transmembrane helix</keyword>